<name>A0A929F9V6_LEPEC</name>
<accession>A0A929F9V6</accession>
<dbReference type="InterPro" id="IPR007574">
    <property type="entry name" value="NblA"/>
</dbReference>
<dbReference type="AlphaFoldDB" id="A0A929F9V6"/>
<dbReference type="RefSeq" id="WP_193993736.1">
    <property type="nucleotide sequence ID" value="NZ_JADEXP010000118.1"/>
</dbReference>
<gene>
    <name evidence="1" type="ORF">IQ260_14065</name>
</gene>
<sequence>MKMPGDLSLEQEFELQLLREQVKQLSLDQAQDYVVEMMRQMMLKENLFKQLMRRT</sequence>
<protein>
    <submittedName>
        <fullName evidence="1">NblA/ycf18 family protein</fullName>
    </submittedName>
</protein>
<dbReference type="EMBL" id="JADEXP010000118">
    <property type="protein sequence ID" value="MBE9067779.1"/>
    <property type="molecule type" value="Genomic_DNA"/>
</dbReference>
<evidence type="ECO:0000313" key="2">
    <source>
        <dbReference type="Proteomes" id="UP000615026"/>
    </source>
</evidence>
<dbReference type="Gene3D" id="1.10.287.670">
    <property type="entry name" value="Phycobilisome degradation protein NblA"/>
    <property type="match status" value="1"/>
</dbReference>
<proteinExistence type="predicted"/>
<dbReference type="Proteomes" id="UP000615026">
    <property type="component" value="Unassembled WGS sequence"/>
</dbReference>
<dbReference type="SUPFAM" id="SSF109859">
    <property type="entry name" value="NblA-like"/>
    <property type="match status" value="1"/>
</dbReference>
<dbReference type="InterPro" id="IPR036904">
    <property type="entry name" value="NblA_sf"/>
</dbReference>
<evidence type="ECO:0000313" key="1">
    <source>
        <dbReference type="EMBL" id="MBE9067779.1"/>
    </source>
</evidence>
<dbReference type="Pfam" id="PF04485">
    <property type="entry name" value="NblA"/>
    <property type="match status" value="1"/>
</dbReference>
<comment type="caution">
    <text evidence="1">The sequence shown here is derived from an EMBL/GenBank/DDBJ whole genome shotgun (WGS) entry which is preliminary data.</text>
</comment>
<organism evidence="1 2">
    <name type="scientific">Leptolyngbya cf. ectocarpi LEGE 11479</name>
    <dbReference type="NCBI Taxonomy" id="1828722"/>
    <lineage>
        <taxon>Bacteria</taxon>
        <taxon>Bacillati</taxon>
        <taxon>Cyanobacteriota</taxon>
        <taxon>Cyanophyceae</taxon>
        <taxon>Leptolyngbyales</taxon>
        <taxon>Leptolyngbyaceae</taxon>
        <taxon>Leptolyngbya group</taxon>
        <taxon>Leptolyngbya</taxon>
    </lineage>
</organism>
<keyword evidence="2" id="KW-1185">Reference proteome</keyword>
<reference evidence="1" key="1">
    <citation type="submission" date="2020-10" db="EMBL/GenBank/DDBJ databases">
        <authorList>
            <person name="Castelo-Branco R."/>
            <person name="Eusebio N."/>
            <person name="Adriana R."/>
            <person name="Vieira A."/>
            <person name="Brugerolle De Fraissinette N."/>
            <person name="Rezende De Castro R."/>
            <person name="Schneider M.P."/>
            <person name="Vasconcelos V."/>
            <person name="Leao P.N."/>
        </authorList>
    </citation>
    <scope>NUCLEOTIDE SEQUENCE</scope>
    <source>
        <strain evidence="1">LEGE 11479</strain>
    </source>
</reference>